<dbReference type="KEGG" id="nsa:Nitsa_1718"/>
<dbReference type="Proteomes" id="UP000008633">
    <property type="component" value="Chromosome"/>
</dbReference>
<dbReference type="InterPro" id="IPR001296">
    <property type="entry name" value="Glyco_trans_1"/>
</dbReference>
<keyword evidence="5" id="KW-1185">Reference proteome</keyword>
<evidence type="ECO:0000256" key="2">
    <source>
        <dbReference type="ARBA" id="ARBA00022679"/>
    </source>
</evidence>
<dbReference type="eggNOG" id="COG0438">
    <property type="taxonomic scope" value="Bacteria"/>
</dbReference>
<accession>E6X1A2</accession>
<evidence type="ECO:0000313" key="4">
    <source>
        <dbReference type="EMBL" id="ADV46964.1"/>
    </source>
</evidence>
<dbReference type="OrthoDB" id="9767517at2"/>
<dbReference type="RefSeq" id="WP_013554649.1">
    <property type="nucleotide sequence ID" value="NC_014935.1"/>
</dbReference>
<evidence type="ECO:0000259" key="3">
    <source>
        <dbReference type="Pfam" id="PF00534"/>
    </source>
</evidence>
<gene>
    <name evidence="4" type="ordered locus">Nitsa_1718</name>
</gene>
<proteinExistence type="predicted"/>
<protein>
    <submittedName>
        <fullName evidence="4">Glycosyl transferase group 1</fullName>
    </submittedName>
</protein>
<keyword evidence="2 4" id="KW-0808">Transferase</keyword>
<name>E6X1A2_NITSE</name>
<sequence>MNKKRIVFVGSHLSDKRGTKGISEKISILLRDKYEVVLVSRYENLALRSMDIIWTLLSSRFDIVHIDVFSNKAFYYADIASRIAKAKKERLIMTLRGGMLHEEYERYPSRMKKVFERADILQSPSLFLIDFFKRKGFNVNYMPNFIEIDRFNYNRDNVHPNTILWVRAFAEIYQPELAVRTIGKLVTKYPDIKLTMIGPDHGLLPGIEKLIIELELDDHVEVVGRIPNEELYRYYQTHAVYLNTTRYESFGMAVIEAAACGIPVVSTNVGEIPYIWNDNENILLSRADDEDMAQKVDILLSDPYLAASISKNARKKAETFSWEHIKAKWMRLLDGKES</sequence>
<dbReference type="HOGENOM" id="CLU_009583_14_0_7"/>
<evidence type="ECO:0000313" key="5">
    <source>
        <dbReference type="Proteomes" id="UP000008633"/>
    </source>
</evidence>
<keyword evidence="1" id="KW-0328">Glycosyltransferase</keyword>
<dbReference type="Gene3D" id="3.40.50.2000">
    <property type="entry name" value="Glycogen Phosphorylase B"/>
    <property type="match status" value="2"/>
</dbReference>
<reference evidence="5" key="2">
    <citation type="submission" date="2011-01" db="EMBL/GenBank/DDBJ databases">
        <title>The complete genome of Nitratifractor salsuginis DSM 16511.</title>
        <authorList>
            <consortium name="US DOE Joint Genome Institute (JGI-PGF)"/>
            <person name="Lucas S."/>
            <person name="Copeland A."/>
            <person name="Lapidus A."/>
            <person name="Bruce D."/>
            <person name="Goodwin L."/>
            <person name="Pitluck S."/>
            <person name="Kyrpides N."/>
            <person name="Mavromatis K."/>
            <person name="Ivanova N."/>
            <person name="Mikhailova N."/>
            <person name="Zeytun A."/>
            <person name="Detter J.C."/>
            <person name="Tapia R."/>
            <person name="Han C."/>
            <person name="Land M."/>
            <person name="Hauser L."/>
            <person name="Markowitz V."/>
            <person name="Cheng J.-F."/>
            <person name="Hugenholtz P."/>
            <person name="Woyke T."/>
            <person name="Wu D."/>
            <person name="Tindall B."/>
            <person name="Schuetze A."/>
            <person name="Brambilla E."/>
            <person name="Klenk H.-P."/>
            <person name="Eisen J.A."/>
        </authorList>
    </citation>
    <scope>NUCLEOTIDE SEQUENCE [LARGE SCALE GENOMIC DNA]</scope>
    <source>
        <strain evidence="5">DSM 16511 / JCM 12458 / E9I37-1</strain>
    </source>
</reference>
<dbReference type="EMBL" id="CP002452">
    <property type="protein sequence ID" value="ADV46964.1"/>
    <property type="molecule type" value="Genomic_DNA"/>
</dbReference>
<dbReference type="PANTHER" id="PTHR12526">
    <property type="entry name" value="GLYCOSYLTRANSFERASE"/>
    <property type="match status" value="1"/>
</dbReference>
<dbReference type="GO" id="GO:0016757">
    <property type="term" value="F:glycosyltransferase activity"/>
    <property type="evidence" value="ECO:0007669"/>
    <property type="project" value="UniProtKB-KW"/>
</dbReference>
<dbReference type="Pfam" id="PF00534">
    <property type="entry name" value="Glycos_transf_1"/>
    <property type="match status" value="1"/>
</dbReference>
<dbReference type="CDD" id="cd03801">
    <property type="entry name" value="GT4_PimA-like"/>
    <property type="match status" value="1"/>
</dbReference>
<organism evidence="4 5">
    <name type="scientific">Nitratifractor salsuginis (strain DSM 16511 / JCM 12458 / E9I37-1)</name>
    <dbReference type="NCBI Taxonomy" id="749222"/>
    <lineage>
        <taxon>Bacteria</taxon>
        <taxon>Pseudomonadati</taxon>
        <taxon>Campylobacterota</taxon>
        <taxon>Epsilonproteobacteria</taxon>
        <taxon>Campylobacterales</taxon>
        <taxon>Sulfurovaceae</taxon>
        <taxon>Nitratifractor</taxon>
    </lineage>
</organism>
<dbReference type="STRING" id="749222.Nitsa_1718"/>
<dbReference type="PANTHER" id="PTHR12526:SF510">
    <property type="entry name" value="D-INOSITOL 3-PHOSPHATE GLYCOSYLTRANSFERASE"/>
    <property type="match status" value="1"/>
</dbReference>
<evidence type="ECO:0000256" key="1">
    <source>
        <dbReference type="ARBA" id="ARBA00022676"/>
    </source>
</evidence>
<dbReference type="SUPFAM" id="SSF53756">
    <property type="entry name" value="UDP-Glycosyltransferase/glycogen phosphorylase"/>
    <property type="match status" value="1"/>
</dbReference>
<reference evidence="4 5" key="1">
    <citation type="journal article" date="2011" name="Stand. Genomic Sci.">
        <title>Complete genome sequence of Nitratifractor salsuginis type strain (E9I37-1).</title>
        <authorList>
            <person name="Anderson I."/>
            <person name="Sikorski J."/>
            <person name="Zeytun A."/>
            <person name="Nolan M."/>
            <person name="Lapidus A."/>
            <person name="Lucas S."/>
            <person name="Hammon N."/>
            <person name="Deshpande S."/>
            <person name="Cheng J.F."/>
            <person name="Tapia R."/>
            <person name="Han C."/>
            <person name="Goodwin L."/>
            <person name="Pitluck S."/>
            <person name="Liolios K."/>
            <person name="Pagani I."/>
            <person name="Ivanova N."/>
            <person name="Huntemann M."/>
            <person name="Mavromatis K."/>
            <person name="Ovchinikova G."/>
            <person name="Pati A."/>
            <person name="Chen A."/>
            <person name="Palaniappan K."/>
            <person name="Land M."/>
            <person name="Hauser L."/>
            <person name="Brambilla E.M."/>
            <person name="Ngatchou-Djao O.D."/>
            <person name="Rohde M."/>
            <person name="Tindall B.J."/>
            <person name="Goker M."/>
            <person name="Detter J.C."/>
            <person name="Woyke T."/>
            <person name="Bristow J."/>
            <person name="Eisen J.A."/>
            <person name="Markowitz V."/>
            <person name="Hugenholtz P."/>
            <person name="Klenk H.P."/>
            <person name="Kyrpides N.C."/>
        </authorList>
    </citation>
    <scope>NUCLEOTIDE SEQUENCE [LARGE SCALE GENOMIC DNA]</scope>
    <source>
        <strain evidence="5">DSM 16511 / JCM 12458 / E9I37-1</strain>
    </source>
</reference>
<dbReference type="AlphaFoldDB" id="E6X1A2"/>
<feature type="domain" description="Glycosyl transferase family 1" evidence="3">
    <location>
        <begin position="157"/>
        <end position="315"/>
    </location>
</feature>